<keyword evidence="2" id="KW-1185">Reference proteome</keyword>
<evidence type="ECO:0000313" key="2">
    <source>
        <dbReference type="Proteomes" id="UP000000268"/>
    </source>
</evidence>
<accession>B0C4V8</accession>
<dbReference type="EMBL" id="CP000828">
    <property type="protein sequence ID" value="ABW31096.1"/>
    <property type="molecule type" value="Genomic_DNA"/>
</dbReference>
<proteinExistence type="predicted"/>
<sequence>MTTKVGAVFFLNRKMAHEACALKEKTPHSSPRAVFFLE</sequence>
<evidence type="ECO:0000313" key="1">
    <source>
        <dbReference type="EMBL" id="ABW31096.1"/>
    </source>
</evidence>
<organism evidence="1 2">
    <name type="scientific">Acaryochloris marina (strain MBIC 11017)</name>
    <dbReference type="NCBI Taxonomy" id="329726"/>
    <lineage>
        <taxon>Bacteria</taxon>
        <taxon>Bacillati</taxon>
        <taxon>Cyanobacteriota</taxon>
        <taxon>Cyanophyceae</taxon>
        <taxon>Acaryochloridales</taxon>
        <taxon>Acaryochloridaceae</taxon>
        <taxon>Acaryochloris</taxon>
    </lineage>
</organism>
<dbReference type="KEGG" id="amr:AM1_6164"/>
<protein>
    <submittedName>
        <fullName evidence="1">Uncharacterized protein</fullName>
    </submittedName>
</protein>
<reference evidence="1 2" key="1">
    <citation type="journal article" date="2008" name="Proc. Natl. Acad. Sci. U.S.A.">
        <title>Niche adaptation and genome expansion in the chlorophyll d-producing cyanobacterium Acaryochloris marina.</title>
        <authorList>
            <person name="Swingley W.D."/>
            <person name="Chen M."/>
            <person name="Cheung P.C."/>
            <person name="Conrad A.L."/>
            <person name="Dejesa L.C."/>
            <person name="Hao J."/>
            <person name="Honchak B.M."/>
            <person name="Karbach L.E."/>
            <person name="Kurdoglu A."/>
            <person name="Lahiri S."/>
            <person name="Mastrian S.D."/>
            <person name="Miyashita H."/>
            <person name="Page L."/>
            <person name="Ramakrishna P."/>
            <person name="Satoh S."/>
            <person name="Sattley W.M."/>
            <person name="Shimada Y."/>
            <person name="Taylor H.L."/>
            <person name="Tomo T."/>
            <person name="Tsuchiya T."/>
            <person name="Wang Z.T."/>
            <person name="Raymond J."/>
            <person name="Mimuro M."/>
            <person name="Blankenship R.E."/>
            <person name="Touchman J.W."/>
        </authorList>
    </citation>
    <scope>NUCLEOTIDE SEQUENCE [LARGE SCALE GENOMIC DNA]</scope>
    <source>
        <strain evidence="2">MBIC 11017</strain>
    </source>
</reference>
<name>B0C4V8_ACAM1</name>
<dbReference type="Proteomes" id="UP000000268">
    <property type="component" value="Chromosome"/>
</dbReference>
<gene>
    <name evidence="1" type="ordered locus">AM1_6164</name>
</gene>
<dbReference type="AlphaFoldDB" id="B0C4V8"/>
<dbReference type="HOGENOM" id="CLU_3323262_0_0_3"/>